<dbReference type="EMBL" id="CAVLGL010000115">
    <property type="protein sequence ID" value="CAK1600387.1"/>
    <property type="molecule type" value="Genomic_DNA"/>
</dbReference>
<dbReference type="CDD" id="cd00022">
    <property type="entry name" value="BIR"/>
    <property type="match status" value="2"/>
</dbReference>
<evidence type="ECO:0000259" key="6">
    <source>
        <dbReference type="PROSITE" id="PS50089"/>
    </source>
</evidence>
<comment type="caution">
    <text evidence="8">The sequence shown here is derived from an EMBL/GenBank/DDBJ whole genome shotgun (WGS) entry which is preliminary data.</text>
</comment>
<evidence type="ECO:0000256" key="2">
    <source>
        <dbReference type="ARBA" id="ARBA00022723"/>
    </source>
</evidence>
<dbReference type="GO" id="GO:0031398">
    <property type="term" value="P:positive regulation of protein ubiquitination"/>
    <property type="evidence" value="ECO:0007669"/>
    <property type="project" value="TreeGrafter"/>
</dbReference>
<dbReference type="InterPro" id="IPR013083">
    <property type="entry name" value="Znf_RING/FYVE/PHD"/>
</dbReference>
<dbReference type="GO" id="GO:0061630">
    <property type="term" value="F:ubiquitin protein ligase activity"/>
    <property type="evidence" value="ECO:0007669"/>
    <property type="project" value="TreeGrafter"/>
</dbReference>
<keyword evidence="9" id="KW-1185">Reference proteome</keyword>
<evidence type="ECO:0000313" key="8">
    <source>
        <dbReference type="EMBL" id="CAK1600387.1"/>
    </source>
</evidence>
<dbReference type="Proteomes" id="UP001314205">
    <property type="component" value="Unassembled WGS sequence"/>
</dbReference>
<dbReference type="Gene3D" id="1.10.1170.10">
    <property type="entry name" value="Inhibitor Of Apoptosis Protein (2mihbC-IAP-1), Chain A"/>
    <property type="match status" value="2"/>
</dbReference>
<dbReference type="GO" id="GO:0005737">
    <property type="term" value="C:cytoplasm"/>
    <property type="evidence" value="ECO:0007669"/>
    <property type="project" value="TreeGrafter"/>
</dbReference>
<dbReference type="GO" id="GO:0043027">
    <property type="term" value="F:cysteine-type endopeptidase inhibitor activity involved in apoptotic process"/>
    <property type="evidence" value="ECO:0007669"/>
    <property type="project" value="TreeGrafter"/>
</dbReference>
<dbReference type="GO" id="GO:0043066">
    <property type="term" value="P:negative regulation of apoptotic process"/>
    <property type="evidence" value="ECO:0007669"/>
    <property type="project" value="TreeGrafter"/>
</dbReference>
<keyword evidence="4" id="KW-0862">Zinc</keyword>
<evidence type="ECO:0000313" key="9">
    <source>
        <dbReference type="Proteomes" id="UP001314205"/>
    </source>
</evidence>
<gene>
    <name evidence="7" type="ORF">PARMNEM_LOCUS19152</name>
    <name evidence="8" type="ORF">PARMNEM_LOCUS19157</name>
</gene>
<protein>
    <recommendedName>
        <fullName evidence="6">RING-type domain-containing protein</fullName>
    </recommendedName>
</protein>
<comment type="similarity">
    <text evidence="1">Belongs to the IAP family.</text>
</comment>
<dbReference type="Pfam" id="PF00653">
    <property type="entry name" value="BIR"/>
    <property type="match status" value="2"/>
</dbReference>
<dbReference type="Gene3D" id="3.30.40.10">
    <property type="entry name" value="Zinc/RING finger domain, C3HC4 (zinc finger)"/>
    <property type="match status" value="1"/>
</dbReference>
<evidence type="ECO:0000256" key="5">
    <source>
        <dbReference type="PROSITE-ProRule" id="PRU00175"/>
    </source>
</evidence>
<dbReference type="Pfam" id="PF13920">
    <property type="entry name" value="zf-C3HC4_3"/>
    <property type="match status" value="1"/>
</dbReference>
<reference evidence="8 9" key="1">
    <citation type="submission" date="2023-11" db="EMBL/GenBank/DDBJ databases">
        <authorList>
            <person name="Hedman E."/>
            <person name="Englund M."/>
            <person name="Stromberg M."/>
            <person name="Nyberg Akerstrom W."/>
            <person name="Nylinder S."/>
            <person name="Jareborg N."/>
            <person name="Kallberg Y."/>
            <person name="Kronander E."/>
        </authorList>
    </citation>
    <scope>NUCLEOTIDE SEQUENCE [LARGE SCALE GENOMIC DNA]</scope>
</reference>
<evidence type="ECO:0000256" key="1">
    <source>
        <dbReference type="ARBA" id="ARBA00006672"/>
    </source>
</evidence>
<dbReference type="SUPFAM" id="SSF57924">
    <property type="entry name" value="Inhibitor of apoptosis (IAP) repeat"/>
    <property type="match status" value="2"/>
</dbReference>
<dbReference type="InterPro" id="IPR001370">
    <property type="entry name" value="BIR_rpt"/>
</dbReference>
<sequence length="299" mass="34265">MTMLQECNRLESFKNWPLSCPSGEEMARNGFYYLGHGDEVRCVFCKVEIMKWNTDDDPTGEHRRWAPQCPFMQRRIVVKSDDALYDEFGIRRRRPPPTTPRQEAHGAESNLVEKPYHLYPKYSIISERLNSFTLWPKSLKQTPAQLADAGFFYTGCGDRVTCFCCGGVLQDWDSDDDPWDQHAKWFAQCDYVRLVNGRGYVLHKVGTTTTTTVDVTTTDPYSAAAHSTVINQKQQHSCPRGACKSDENGRLCKICFIEEMNVYYYPCGHVVSCSKCMHGIDKCPLCRQNIQGVGRLYYV</sequence>
<dbReference type="SMART" id="SM00238">
    <property type="entry name" value="BIR"/>
    <property type="match status" value="2"/>
</dbReference>
<dbReference type="GO" id="GO:0051726">
    <property type="term" value="P:regulation of cell cycle"/>
    <property type="evidence" value="ECO:0007669"/>
    <property type="project" value="TreeGrafter"/>
</dbReference>
<accession>A0AAV1M1T1</accession>
<dbReference type="InterPro" id="IPR050784">
    <property type="entry name" value="IAP"/>
</dbReference>
<feature type="domain" description="RING-type" evidence="6">
    <location>
        <begin position="252"/>
        <end position="287"/>
    </location>
</feature>
<dbReference type="GO" id="GO:0090263">
    <property type="term" value="P:positive regulation of canonical Wnt signaling pathway"/>
    <property type="evidence" value="ECO:0007669"/>
    <property type="project" value="TreeGrafter"/>
</dbReference>
<dbReference type="GO" id="GO:0005634">
    <property type="term" value="C:nucleus"/>
    <property type="evidence" value="ECO:0007669"/>
    <property type="project" value="TreeGrafter"/>
</dbReference>
<dbReference type="InterPro" id="IPR001841">
    <property type="entry name" value="Znf_RING"/>
</dbReference>
<name>A0AAV1M1T1_9NEOP</name>
<dbReference type="PROSITE" id="PS50143">
    <property type="entry name" value="BIR_REPEAT_2"/>
    <property type="match status" value="2"/>
</dbReference>
<evidence type="ECO:0000256" key="3">
    <source>
        <dbReference type="ARBA" id="ARBA00022771"/>
    </source>
</evidence>
<evidence type="ECO:0000256" key="4">
    <source>
        <dbReference type="ARBA" id="ARBA00022833"/>
    </source>
</evidence>
<dbReference type="PANTHER" id="PTHR10044">
    <property type="entry name" value="INHIBITOR OF APOPTOSIS"/>
    <property type="match status" value="1"/>
</dbReference>
<keyword evidence="3 5" id="KW-0863">Zinc-finger</keyword>
<dbReference type="FunFam" id="1.10.1170.10:FF:000002">
    <property type="entry name" value="Baculoviral IAP repeat containing 7"/>
    <property type="match status" value="1"/>
</dbReference>
<dbReference type="PROSITE" id="PS50089">
    <property type="entry name" value="ZF_RING_2"/>
    <property type="match status" value="1"/>
</dbReference>
<proteinExistence type="inferred from homology"/>
<dbReference type="PANTHER" id="PTHR10044:SF174">
    <property type="entry name" value="DEATH-ASSOCIATED INHIBITOR OF APOPTOSIS 1"/>
    <property type="match status" value="1"/>
</dbReference>
<dbReference type="AlphaFoldDB" id="A0AAV1M1T1"/>
<keyword evidence="2" id="KW-0479">Metal-binding</keyword>
<evidence type="ECO:0000313" key="7">
    <source>
        <dbReference type="EMBL" id="CAK1600382.1"/>
    </source>
</evidence>
<organism evidence="8 9">
    <name type="scientific">Parnassius mnemosyne</name>
    <name type="common">clouded apollo</name>
    <dbReference type="NCBI Taxonomy" id="213953"/>
    <lineage>
        <taxon>Eukaryota</taxon>
        <taxon>Metazoa</taxon>
        <taxon>Ecdysozoa</taxon>
        <taxon>Arthropoda</taxon>
        <taxon>Hexapoda</taxon>
        <taxon>Insecta</taxon>
        <taxon>Pterygota</taxon>
        <taxon>Neoptera</taxon>
        <taxon>Endopterygota</taxon>
        <taxon>Lepidoptera</taxon>
        <taxon>Glossata</taxon>
        <taxon>Ditrysia</taxon>
        <taxon>Papilionoidea</taxon>
        <taxon>Papilionidae</taxon>
        <taxon>Parnassiinae</taxon>
        <taxon>Parnassini</taxon>
        <taxon>Parnassius</taxon>
        <taxon>Driopa</taxon>
    </lineage>
</organism>
<dbReference type="EMBL" id="CAVLGL010000115">
    <property type="protein sequence ID" value="CAK1600382.1"/>
    <property type="molecule type" value="Genomic_DNA"/>
</dbReference>
<dbReference type="GO" id="GO:0008270">
    <property type="term" value="F:zinc ion binding"/>
    <property type="evidence" value="ECO:0007669"/>
    <property type="project" value="UniProtKB-KW"/>
</dbReference>